<keyword evidence="1" id="KW-0812">Transmembrane</keyword>
<evidence type="ECO:0000256" key="1">
    <source>
        <dbReference type="SAM" id="Phobius"/>
    </source>
</evidence>
<dbReference type="AlphaFoldDB" id="A0A1F6PAL4"/>
<evidence type="ECO:0000313" key="2">
    <source>
        <dbReference type="EMBL" id="OGH93225.1"/>
    </source>
</evidence>
<dbReference type="EMBL" id="MFRA01000001">
    <property type="protein sequence ID" value="OGH93225.1"/>
    <property type="molecule type" value="Genomic_DNA"/>
</dbReference>
<evidence type="ECO:0000313" key="3">
    <source>
        <dbReference type="Proteomes" id="UP000176634"/>
    </source>
</evidence>
<keyword evidence="1" id="KW-1133">Transmembrane helix</keyword>
<accession>A0A1F6PAL4</accession>
<comment type="caution">
    <text evidence="2">The sequence shown here is derived from an EMBL/GenBank/DDBJ whole genome shotgun (WGS) entry which is preliminary data.</text>
</comment>
<protein>
    <submittedName>
        <fullName evidence="2">Uncharacterized protein</fullName>
    </submittedName>
</protein>
<name>A0A1F6PAL4_9BACT</name>
<gene>
    <name evidence="2" type="ORF">A2563_01300</name>
</gene>
<keyword evidence="1" id="KW-0472">Membrane</keyword>
<organism evidence="2 3">
    <name type="scientific">Candidatus Magasanikbacteria bacterium RIFOXYD1_FULL_40_23</name>
    <dbReference type="NCBI Taxonomy" id="1798705"/>
    <lineage>
        <taxon>Bacteria</taxon>
        <taxon>Candidatus Magasanikiibacteriota</taxon>
    </lineage>
</organism>
<proteinExistence type="predicted"/>
<dbReference type="Proteomes" id="UP000176634">
    <property type="component" value="Unassembled WGS sequence"/>
</dbReference>
<feature type="transmembrane region" description="Helical" evidence="1">
    <location>
        <begin position="6"/>
        <end position="25"/>
    </location>
</feature>
<sequence>MPQDNSWIIILISTALGGFAGWGAAAHKLGRYAQIADDLKAKVGEIEKEIKLLTTNITQCSTKIDERTLSAATALTKRKSPISLTDFGDALLKKSGSDKFVLENQSELVEKIKVTNPKSAYDVQEASKKVIKDMVDEDKFISLKDYAFKEGIELENIILVMSIFLRDVALPLLGYKPEDIDKDDPGTTKE</sequence>
<reference evidence="2 3" key="1">
    <citation type="journal article" date="2016" name="Nat. Commun.">
        <title>Thousands of microbial genomes shed light on interconnected biogeochemical processes in an aquifer system.</title>
        <authorList>
            <person name="Anantharaman K."/>
            <person name="Brown C.T."/>
            <person name="Hug L.A."/>
            <person name="Sharon I."/>
            <person name="Castelle C.J."/>
            <person name="Probst A.J."/>
            <person name="Thomas B.C."/>
            <person name="Singh A."/>
            <person name="Wilkins M.J."/>
            <person name="Karaoz U."/>
            <person name="Brodie E.L."/>
            <person name="Williams K.H."/>
            <person name="Hubbard S.S."/>
            <person name="Banfield J.F."/>
        </authorList>
    </citation>
    <scope>NUCLEOTIDE SEQUENCE [LARGE SCALE GENOMIC DNA]</scope>
</reference>